<dbReference type="AlphaFoldDB" id="A0A559J4X8"/>
<comment type="caution">
    <text evidence="1">The sequence shown here is derived from an EMBL/GenBank/DDBJ whole genome shotgun (WGS) entry which is preliminary data.</text>
</comment>
<organism evidence="1 2">
    <name type="scientific">Cohnella terricola</name>
    <dbReference type="NCBI Taxonomy" id="1289167"/>
    <lineage>
        <taxon>Bacteria</taxon>
        <taxon>Bacillati</taxon>
        <taxon>Bacillota</taxon>
        <taxon>Bacilli</taxon>
        <taxon>Bacillales</taxon>
        <taxon>Paenibacillaceae</taxon>
        <taxon>Cohnella</taxon>
    </lineage>
</organism>
<evidence type="ECO:0000313" key="1">
    <source>
        <dbReference type="EMBL" id="TVX94891.1"/>
    </source>
</evidence>
<name>A0A559J4X8_9BACL</name>
<keyword evidence="2" id="KW-1185">Reference proteome</keyword>
<dbReference type="RefSeq" id="WP_144707304.1">
    <property type="nucleotide sequence ID" value="NZ_VNJJ01000028.1"/>
</dbReference>
<gene>
    <name evidence="1" type="ORF">FPZ45_24580</name>
</gene>
<sequence length="149" mass="17888">MLDKDTEYAFAKIKFIERYKSLAAKYQFNISESFEKYESNQVVNIINELGFEASFNKKEKFFKITEMHDDYKFQFNISLKYGVAEFIWSVWKNSELKMGGTWGLLKEQLDGLENDKVRKPIFRNYDELKEILADAFLIYGDFKREYMQQ</sequence>
<protein>
    <submittedName>
        <fullName evidence="1">Uncharacterized protein</fullName>
    </submittedName>
</protein>
<reference evidence="1 2" key="1">
    <citation type="submission" date="2019-07" db="EMBL/GenBank/DDBJ databases">
        <authorList>
            <person name="Kim J."/>
        </authorList>
    </citation>
    <scope>NUCLEOTIDE SEQUENCE [LARGE SCALE GENOMIC DNA]</scope>
    <source>
        <strain evidence="1 2">G13</strain>
    </source>
</reference>
<proteinExistence type="predicted"/>
<dbReference type="Proteomes" id="UP000316330">
    <property type="component" value="Unassembled WGS sequence"/>
</dbReference>
<evidence type="ECO:0000313" key="2">
    <source>
        <dbReference type="Proteomes" id="UP000316330"/>
    </source>
</evidence>
<accession>A0A559J4X8</accession>
<dbReference type="EMBL" id="VNJJ01000028">
    <property type="protein sequence ID" value="TVX94891.1"/>
    <property type="molecule type" value="Genomic_DNA"/>
</dbReference>
<dbReference type="OrthoDB" id="2720680at2"/>